<reference evidence="1 2" key="1">
    <citation type="submission" date="2017-03" db="EMBL/GenBank/DDBJ databases">
        <title>Genome sequence of Clostridium thermoalcaliphilum DSM 7309.</title>
        <authorList>
            <person name="Poehlein A."/>
            <person name="Daniel R."/>
        </authorList>
    </citation>
    <scope>NUCLEOTIDE SEQUENCE [LARGE SCALE GENOMIC DNA]</scope>
    <source>
        <strain evidence="1 2">DSM 7309</strain>
    </source>
</reference>
<dbReference type="GO" id="GO:0006508">
    <property type="term" value="P:proteolysis"/>
    <property type="evidence" value="ECO:0007669"/>
    <property type="project" value="UniProtKB-KW"/>
</dbReference>
<organism evidence="1 2">
    <name type="scientific">Alkalithermobacter paradoxus</name>
    <dbReference type="NCBI Taxonomy" id="29349"/>
    <lineage>
        <taxon>Bacteria</taxon>
        <taxon>Bacillati</taxon>
        <taxon>Bacillota</taxon>
        <taxon>Clostridia</taxon>
        <taxon>Peptostreptococcales</taxon>
        <taxon>Tepidibacteraceae</taxon>
        <taxon>Alkalithermobacter</taxon>
    </lineage>
</organism>
<dbReference type="PIRSF" id="PIRSF011575">
    <property type="entry name" value="YabG"/>
    <property type="match status" value="1"/>
</dbReference>
<accession>A0A1V4I487</accession>
<dbReference type="STRING" id="29349.CLOTH_19170"/>
<name>A0A1V4I487_9FIRM</name>
<proteinExistence type="predicted"/>
<dbReference type="RefSeq" id="WP_079413471.1">
    <property type="nucleotide sequence ID" value="NZ_MZGW01000011.1"/>
</dbReference>
<keyword evidence="1" id="KW-0645">Protease</keyword>
<evidence type="ECO:0000313" key="2">
    <source>
        <dbReference type="Proteomes" id="UP000190140"/>
    </source>
</evidence>
<dbReference type="NCBIfam" id="TIGR02855">
    <property type="entry name" value="spore_yabG"/>
    <property type="match status" value="1"/>
</dbReference>
<gene>
    <name evidence="1" type="primary">yabG</name>
    <name evidence="1" type="ORF">CLOTH_19170</name>
</gene>
<dbReference type="OrthoDB" id="9785306at2"/>
<sequence length="279" mass="31539">MKKGDLVVRKSHGKDVLFRIIDVLEDEKGRRNVVLKGINFRLLADSPIDDLEEVREDEAGNYVFSKRIEALFEKVIKERTDRNRRYSRNTEGFGNPGKVLHLDGDAEYMKICLEAYQKLQIQAVGMVVAEGDQHKVIKSLLNEHSPDILVVTGHDSILNFSGDFKDVSNYRNSQNFIKAVQEARKYEPHMDDLVIFAGACQSHFEALLKNGANFASSPHRILIHCLDPVFVVEKIAYSRINTVLSLKEILESTITGTKGVGGLETRGKYRMGMPKSPYD</sequence>
<dbReference type="Proteomes" id="UP000190140">
    <property type="component" value="Unassembled WGS sequence"/>
</dbReference>
<dbReference type="EC" id="3.4.-.-" evidence="1"/>
<keyword evidence="2" id="KW-1185">Reference proteome</keyword>
<dbReference type="EMBL" id="MZGW01000011">
    <property type="protein sequence ID" value="OPJ54798.1"/>
    <property type="molecule type" value="Genomic_DNA"/>
</dbReference>
<protein>
    <submittedName>
        <fullName evidence="1">Sporulation-specific protease YabG</fullName>
        <ecNumber evidence="1">3.4.-.-</ecNumber>
    </submittedName>
</protein>
<dbReference type="Pfam" id="PF05582">
    <property type="entry name" value="Peptidase_U57"/>
    <property type="match status" value="1"/>
</dbReference>
<keyword evidence="1" id="KW-0378">Hydrolase</keyword>
<comment type="caution">
    <text evidence="1">The sequence shown here is derived from an EMBL/GenBank/DDBJ whole genome shotgun (WGS) entry which is preliminary data.</text>
</comment>
<dbReference type="InterPro" id="IPR008764">
    <property type="entry name" value="Peptidase_U57"/>
</dbReference>
<dbReference type="AlphaFoldDB" id="A0A1V4I487"/>
<dbReference type="GO" id="GO:0008233">
    <property type="term" value="F:peptidase activity"/>
    <property type="evidence" value="ECO:0007669"/>
    <property type="project" value="UniProtKB-KW"/>
</dbReference>
<evidence type="ECO:0000313" key="1">
    <source>
        <dbReference type="EMBL" id="OPJ54798.1"/>
    </source>
</evidence>